<keyword evidence="2" id="KW-0046">Antibiotic resistance</keyword>
<keyword evidence="4" id="KW-0012">Acyltransferase</keyword>
<comment type="caution">
    <text evidence="4">The sequence shown here is derived from an EMBL/GenBank/DDBJ whole genome shotgun (WGS) entry which is preliminary data.</text>
</comment>
<dbReference type="PANTHER" id="PTHR31438:SF1">
    <property type="entry name" value="LYSINE N-ACYLTRANSFERASE C17G9.06C-RELATED"/>
    <property type="match status" value="1"/>
</dbReference>
<dbReference type="GO" id="GO:0016746">
    <property type="term" value="F:acyltransferase activity"/>
    <property type="evidence" value="ECO:0007669"/>
    <property type="project" value="UniProtKB-KW"/>
</dbReference>
<evidence type="ECO:0000313" key="4">
    <source>
        <dbReference type="EMBL" id="MFC5505088.1"/>
    </source>
</evidence>
<protein>
    <submittedName>
        <fullName evidence="4">GNAT family N-acetyltransferase</fullName>
        <ecNumber evidence="4">2.3.1.-</ecNumber>
    </submittedName>
</protein>
<name>A0ABW0P0B1_9HYPH</name>
<gene>
    <name evidence="4" type="ORF">ACFPN9_07445</name>
</gene>
<dbReference type="Pfam" id="PF13523">
    <property type="entry name" value="Acetyltransf_8"/>
    <property type="match status" value="1"/>
</dbReference>
<keyword evidence="5" id="KW-1185">Reference proteome</keyword>
<dbReference type="InterPro" id="IPR016181">
    <property type="entry name" value="Acyl_CoA_acyltransferase"/>
</dbReference>
<dbReference type="SUPFAM" id="SSF55729">
    <property type="entry name" value="Acyl-CoA N-acyltransferases (Nat)"/>
    <property type="match status" value="1"/>
</dbReference>
<comment type="pathway">
    <text evidence="1">Siderophore biosynthesis.</text>
</comment>
<accession>A0ABW0P0B1</accession>
<dbReference type="RefSeq" id="WP_245282443.1">
    <property type="nucleotide sequence ID" value="NZ_JBHSLU010000012.1"/>
</dbReference>
<sequence>MSAPVSHDIAFRPVEAGDLPLLARWVAQPHWQEWWGDPKTEVGYIRDMIEGRDDTCSPFLIMLDGEPAGYIQVWRIGPHQIPAWTAESPWLLEVPAEAVGVDLSLADSQRLSQGIGSAALRQFAVNLLAQDHETILIDPDPDNGRAVAAYRKAGFRAVPHLEGRTPGVLIMQFQQDSDLT</sequence>
<evidence type="ECO:0000259" key="3">
    <source>
        <dbReference type="PROSITE" id="PS51186"/>
    </source>
</evidence>
<reference evidence="5" key="1">
    <citation type="journal article" date="2019" name="Int. J. Syst. Evol. Microbiol.">
        <title>The Global Catalogue of Microorganisms (GCM) 10K type strain sequencing project: providing services to taxonomists for standard genome sequencing and annotation.</title>
        <authorList>
            <consortium name="The Broad Institute Genomics Platform"/>
            <consortium name="The Broad Institute Genome Sequencing Center for Infectious Disease"/>
            <person name="Wu L."/>
            <person name="Ma J."/>
        </authorList>
    </citation>
    <scope>NUCLEOTIDE SEQUENCE [LARGE SCALE GENOMIC DNA]</scope>
    <source>
        <strain evidence="5">CCUG 43117</strain>
    </source>
</reference>
<feature type="domain" description="N-acetyltransferase" evidence="3">
    <location>
        <begin position="9"/>
        <end position="176"/>
    </location>
</feature>
<dbReference type="InterPro" id="IPR000182">
    <property type="entry name" value="GNAT_dom"/>
</dbReference>
<evidence type="ECO:0000256" key="2">
    <source>
        <dbReference type="ARBA" id="ARBA00023251"/>
    </source>
</evidence>
<dbReference type="PROSITE" id="PS51186">
    <property type="entry name" value="GNAT"/>
    <property type="match status" value="1"/>
</dbReference>
<evidence type="ECO:0000256" key="1">
    <source>
        <dbReference type="ARBA" id="ARBA00004924"/>
    </source>
</evidence>
<keyword evidence="4" id="KW-0808">Transferase</keyword>
<evidence type="ECO:0000313" key="5">
    <source>
        <dbReference type="Proteomes" id="UP001596060"/>
    </source>
</evidence>
<dbReference type="SMART" id="SM01006">
    <property type="entry name" value="AlcB"/>
    <property type="match status" value="1"/>
</dbReference>
<dbReference type="EC" id="2.3.1.-" evidence="4"/>
<dbReference type="InterPro" id="IPR019432">
    <property type="entry name" value="Acyltransferase_MbtK/IucB-like"/>
</dbReference>
<dbReference type="Gene3D" id="3.40.630.30">
    <property type="match status" value="1"/>
</dbReference>
<dbReference type="EMBL" id="JBHSLU010000012">
    <property type="protein sequence ID" value="MFC5505088.1"/>
    <property type="molecule type" value="Genomic_DNA"/>
</dbReference>
<proteinExistence type="predicted"/>
<organism evidence="4 5">
    <name type="scientific">Bosea massiliensis</name>
    <dbReference type="NCBI Taxonomy" id="151419"/>
    <lineage>
        <taxon>Bacteria</taxon>
        <taxon>Pseudomonadati</taxon>
        <taxon>Pseudomonadota</taxon>
        <taxon>Alphaproteobacteria</taxon>
        <taxon>Hyphomicrobiales</taxon>
        <taxon>Boseaceae</taxon>
        <taxon>Bosea</taxon>
    </lineage>
</organism>
<dbReference type="Proteomes" id="UP001596060">
    <property type="component" value="Unassembled WGS sequence"/>
</dbReference>
<dbReference type="PANTHER" id="PTHR31438">
    <property type="entry name" value="LYSINE N-ACYLTRANSFERASE C17G9.06C-RELATED"/>
    <property type="match status" value="1"/>
</dbReference>